<name>A0A1Y0XZ00_ACEPA</name>
<dbReference type="Proteomes" id="UP000196205">
    <property type="component" value="Chromosome"/>
</dbReference>
<dbReference type="Pfam" id="PF04865">
    <property type="entry name" value="Baseplate_J"/>
    <property type="match status" value="1"/>
</dbReference>
<dbReference type="RefSeq" id="WP_087651835.1">
    <property type="nucleotide sequence ID" value="NZ_CP021509.1"/>
</dbReference>
<feature type="domain" description="Baseplate protein J-like barrel" evidence="1">
    <location>
        <begin position="117"/>
        <end position="190"/>
    </location>
</feature>
<proteinExistence type="predicted"/>
<reference evidence="2 3" key="1">
    <citation type="submission" date="2017-05" db="EMBL/GenBank/DDBJ databases">
        <title>Genome sequence of Acetobacter pasteurianus subsp. pasteurianus strain SRCM101342.</title>
        <authorList>
            <person name="Cho S.H."/>
        </authorList>
    </citation>
    <scope>NUCLEOTIDE SEQUENCE [LARGE SCALE GENOMIC DNA]</scope>
    <source>
        <strain evidence="2 3">SRCM101342</strain>
    </source>
</reference>
<sequence length="411" mass="41586">MSQYESSTSVPVPSFTAQGLSIPSESEILTGVIADINNAFAGGLTFYDSSGNLLVSRPHVQLASTVSAIINDCYGVMAQFYRGVDPAYATGALQDAIGQIYFLERKSATATVVACVCSGIAGTVIPAGATAQDGSGYTYSCTSGGTIGADGTVTLDFQNETAGAIACAAGTLTTIASGVSGWTAIINPADGVVGADEESATEFEARRAESVALNAVGTVDAILANVRSVDGVIDAYVYANDTAADATVGSVDIPAHCIYVCVSGGSDTDVATAIWKKKPPGIPTTGSTTVTVTDSGNGYATPPSYSISFTRATAQAVHVQVTLSASVLTPQDYASQIQSAVLSAFESAAETKIAGTVYASIFYSAVAALGSWVRIVNIKVSLDGATWADDVTASAAQIPTLSSADITVASS</sequence>
<protein>
    <recommendedName>
        <fullName evidence="1">Baseplate protein J-like barrel domain-containing protein</fullName>
    </recommendedName>
</protein>
<dbReference type="OrthoDB" id="7497539at2"/>
<dbReference type="AlphaFoldDB" id="A0A1Y0XZ00"/>
<gene>
    <name evidence="2" type="ORF">S1001342_01840</name>
</gene>
<organism evidence="2 3">
    <name type="scientific">Acetobacter pasteurianus subsp. pasteurianus</name>
    <dbReference type="NCBI Taxonomy" id="481145"/>
    <lineage>
        <taxon>Bacteria</taxon>
        <taxon>Pseudomonadati</taxon>
        <taxon>Pseudomonadota</taxon>
        <taxon>Alphaproteobacteria</taxon>
        <taxon>Acetobacterales</taxon>
        <taxon>Acetobacteraceae</taxon>
        <taxon>Acetobacter</taxon>
    </lineage>
</organism>
<accession>A0A1Y0XZ00</accession>
<evidence type="ECO:0000313" key="2">
    <source>
        <dbReference type="EMBL" id="ARW48163.1"/>
    </source>
</evidence>
<evidence type="ECO:0000259" key="1">
    <source>
        <dbReference type="Pfam" id="PF04865"/>
    </source>
</evidence>
<dbReference type="EMBL" id="CP021509">
    <property type="protein sequence ID" value="ARW48163.1"/>
    <property type="molecule type" value="Genomic_DNA"/>
</dbReference>
<dbReference type="InterPro" id="IPR006949">
    <property type="entry name" value="Barrel_Baseplate_J-like"/>
</dbReference>
<evidence type="ECO:0000313" key="3">
    <source>
        <dbReference type="Proteomes" id="UP000196205"/>
    </source>
</evidence>